<dbReference type="InterPro" id="IPR036910">
    <property type="entry name" value="HMG_box_dom_sf"/>
</dbReference>
<evidence type="ECO:0000313" key="4">
    <source>
        <dbReference type="EMBL" id="KAK3955661.1"/>
    </source>
</evidence>
<reference evidence="4" key="2">
    <citation type="submission" date="2023-06" db="EMBL/GenBank/DDBJ databases">
        <authorList>
            <consortium name="Lawrence Berkeley National Laboratory"/>
            <person name="Mondo S.J."/>
            <person name="Hensen N."/>
            <person name="Bonometti L."/>
            <person name="Westerberg I."/>
            <person name="Brannstrom I.O."/>
            <person name="Guillou S."/>
            <person name="Cros-Aarteil S."/>
            <person name="Calhoun S."/>
            <person name="Haridas S."/>
            <person name="Kuo A."/>
            <person name="Pangilinan J."/>
            <person name="Riley R."/>
            <person name="Labutti K."/>
            <person name="Andreopoulos B."/>
            <person name="Lipzen A."/>
            <person name="Chen C."/>
            <person name="Yanf M."/>
            <person name="Daum C."/>
            <person name="Ng V."/>
            <person name="Clum A."/>
            <person name="Steindorff A."/>
            <person name="Ohm R."/>
            <person name="Martin F."/>
            <person name="Silar P."/>
            <person name="Natvig D."/>
            <person name="Lalanne C."/>
            <person name="Gautier V."/>
            <person name="Ament-Velasquez S.L."/>
            <person name="Kruys A."/>
            <person name="Hutchinson M.I."/>
            <person name="Powell A.J."/>
            <person name="Barry K."/>
            <person name="Miller A.N."/>
            <person name="Grigoriev I.V."/>
            <person name="Debuchy R."/>
            <person name="Gladieux P."/>
            <person name="Thoren M.H."/>
            <person name="Johannesson H."/>
        </authorList>
    </citation>
    <scope>NUCLEOTIDE SEQUENCE</scope>
    <source>
        <strain evidence="4">CBS 626.80</strain>
    </source>
</reference>
<dbReference type="GO" id="GO:0003677">
    <property type="term" value="F:DNA binding"/>
    <property type="evidence" value="ECO:0007669"/>
    <property type="project" value="UniProtKB-UniRule"/>
</dbReference>
<protein>
    <recommendedName>
        <fullName evidence="3">HMG box domain-containing protein</fullName>
    </recommendedName>
</protein>
<sequence length="1882" mass="209101">MVRTRRMAALTGDEINGQESSDANVNEPQSMEIVDEKSPAAPTRKTPAKPRGRKTTKKAAAQTSVKEEEQAEGTGHVEQQEARTLNASIAPDHKDKNVGTTSDQSRATANRTRPSAKRAQPKATKAKSKTTTVIETPEWYGDEEELDLDTPYMPNDLRKELCEHLSMAGRLHPETWRFDSPFDAPPPPPENPPPPDSVLVVGLADREVFRLRQLLRYWVSEEKGSSSRAATKFFHRLDYTYNKAGSLPEALARHDRVLALTLERLSREIPFEVFLCRLDRGFEDVDTDPQQTSPSYVTEDLIDTQGRTYAKFVPVDENDWTKKTTEHWKPKLLPGYCDAALVLVPRDTVADFLWETIEANGPPTAKYNATQTPLRTLLENYKIRCAQDHDRYWPIFSNILRRACTWDSEKGLGFMPGEFVEGLLKACISAKDWDLFTFAAGFTGFTFRKMPYDPRPFVKWARTEVTEGRATFQDIQQGILAVSFSHSLVNHRCSSITTFYETTDETVPRDWAQNAVSRIADFSDSQIIGQQDGSELVSAMKTCFGLGLEFSELATKVVKRNSTKFAFLLGFANELYESVTSKDDVTQELYLSLAEHIVNELHIHELHSRSAETARVREIIQIRSTHSKVEQSLQLLQPAIEGVDKADISRFISGLIAEEADSLLMRLTMKLVGDVRCIPLRELTHLWVPFLSLLLDVLEKHQIPLSTPRYQNMFAAIMEAYLLKEVGKAPKQVWQPAMRSITCGCGLCFRVNQFLSESSFNAIRIHVSNASFAHVQNYLIGLREGISCDFTMDAASGTITATKRLKPDATAIKQWEEKKDNVKKQIFAKFDQAKLRAILGEEYSWFTGFELLENVLDAEVHDEEELPPPSVAVHQNPHQPFHPSPVSGYQGPQPGQAPLQPVGTFNNFRLPPPNEGYRPPANPWAAIPGHTSQPVQYGQHFQSGPPQSTQSVVSVSVGSNGFAGCVQMINNVNNQQTITHIDGFSGSINVIQNNVNNHQATEIRGRLEQGRQLFFKEEATVIQTMFPSWQSDAIDAELRRRWTMMPISLVEGYVNRATAAQNQAQTQPGPSLPAPFHSAHQPSGPSSSTENDLKAGWEYYFSTQLGFLRAKHPTYSHQLLVNTVRQQWSSMPREHREWFNKQALTQKQQQPQLPPLSNRRAGLSRAQSIPSLSSIVPPPPLGAVEGMLKGQSQHFPSLEARVAALREEAKVTLTTALAIKKPVVDRHGMVFVRESTQVSIPEKDYMESKARLAPYPDVAHLDPCRKQLDRGRAWWVDKYKDSLCRVLPGKSAQEITQKLGAEWETCLGVVDRLMTDDLARIEDAKSGRASAYNTLNAIMSSKPNKRARTSKWGSTRMMALSGPGAMDDPPLSSSDDEDPAFLRRGETTSTSMTGRRPSASTAVFATAPASVASPPVSGYEAFVKEIEPRLRKTNPGASAANLKSVLQRRWEAMSEKHRAVYANEAAKSGSGNIAPSTSTPAASPSTSTASTSRTYDGFGYYLNTQGLNIRRIFPQYSYDQVVDATKRQWDALHPAEKSNYSNKAFEAAQHPIDKGIFTRLEAHFYKANKGNATVSSTPAAPSYNASSSSSSRDDQADGFGFWLRFEERKFKQKNPGLTHEQAVVALKSQWDGMTQMAQGIYEEMAAEENAKANMTAKPTASQTPSSSGSLTWEAWAQKYDGFNWFLNSKGCDLKQGNRALDYDVIVTTMKARWKSMIAEERREFEDKAKMMRSSLGGRRMFSKLLRLCGLPEEPDVPQPAKTVKPHTPFLSTWRGSGSKAATSLMSSSPVRPDPPSASSADRTLTEIQPNRMAATPGLSDKVAKIDITSAWAVKTGKLKIPQLSTPRSGSGSASASASASASTSRGVKRKAKGDVIDLTLDD</sequence>
<dbReference type="PROSITE" id="PS50118">
    <property type="entry name" value="HMG_BOX_2"/>
    <property type="match status" value="1"/>
</dbReference>
<keyword evidence="5" id="KW-1185">Reference proteome</keyword>
<feature type="region of interest" description="Disordered" evidence="2">
    <location>
        <begin position="1571"/>
        <end position="1594"/>
    </location>
</feature>
<dbReference type="GO" id="GO:0005634">
    <property type="term" value="C:nucleus"/>
    <property type="evidence" value="ECO:0007669"/>
    <property type="project" value="UniProtKB-UniRule"/>
</dbReference>
<accession>A0AAN6P2U5</accession>
<reference evidence="4" key="1">
    <citation type="journal article" date="2023" name="Mol. Phylogenet. Evol.">
        <title>Genome-scale phylogeny and comparative genomics of the fungal order Sordariales.</title>
        <authorList>
            <person name="Hensen N."/>
            <person name="Bonometti L."/>
            <person name="Westerberg I."/>
            <person name="Brannstrom I.O."/>
            <person name="Guillou S."/>
            <person name="Cros-Aarteil S."/>
            <person name="Calhoun S."/>
            <person name="Haridas S."/>
            <person name="Kuo A."/>
            <person name="Mondo S."/>
            <person name="Pangilinan J."/>
            <person name="Riley R."/>
            <person name="LaButti K."/>
            <person name="Andreopoulos B."/>
            <person name="Lipzen A."/>
            <person name="Chen C."/>
            <person name="Yan M."/>
            <person name="Daum C."/>
            <person name="Ng V."/>
            <person name="Clum A."/>
            <person name="Steindorff A."/>
            <person name="Ohm R.A."/>
            <person name="Martin F."/>
            <person name="Silar P."/>
            <person name="Natvig D.O."/>
            <person name="Lalanne C."/>
            <person name="Gautier V."/>
            <person name="Ament-Velasquez S.L."/>
            <person name="Kruys A."/>
            <person name="Hutchinson M.I."/>
            <person name="Powell A.J."/>
            <person name="Barry K."/>
            <person name="Miller A.N."/>
            <person name="Grigoriev I.V."/>
            <person name="Debuchy R."/>
            <person name="Gladieux P."/>
            <person name="Hiltunen Thoren M."/>
            <person name="Johannesson H."/>
        </authorList>
    </citation>
    <scope>NUCLEOTIDE SEQUENCE</scope>
    <source>
        <strain evidence="4">CBS 626.80</strain>
    </source>
</reference>
<evidence type="ECO:0000256" key="2">
    <source>
        <dbReference type="SAM" id="MobiDB-lite"/>
    </source>
</evidence>
<dbReference type="PANTHER" id="PTHR33099">
    <property type="entry name" value="FE2OG DIOXYGENASE DOMAIN-CONTAINING PROTEIN"/>
    <property type="match status" value="1"/>
</dbReference>
<organism evidence="4 5">
    <name type="scientific">Pseudoneurospora amorphoporcata</name>
    <dbReference type="NCBI Taxonomy" id="241081"/>
    <lineage>
        <taxon>Eukaryota</taxon>
        <taxon>Fungi</taxon>
        <taxon>Dikarya</taxon>
        <taxon>Ascomycota</taxon>
        <taxon>Pezizomycotina</taxon>
        <taxon>Sordariomycetes</taxon>
        <taxon>Sordariomycetidae</taxon>
        <taxon>Sordariales</taxon>
        <taxon>Sordariaceae</taxon>
        <taxon>Pseudoneurospora</taxon>
    </lineage>
</organism>
<evidence type="ECO:0000313" key="5">
    <source>
        <dbReference type="Proteomes" id="UP001303222"/>
    </source>
</evidence>
<feature type="compositionally biased region" description="Low complexity" evidence="2">
    <location>
        <begin position="1575"/>
        <end position="1590"/>
    </location>
</feature>
<feature type="region of interest" description="Disordered" evidence="2">
    <location>
        <begin position="1"/>
        <end position="131"/>
    </location>
</feature>
<proteinExistence type="predicted"/>
<feature type="compositionally biased region" description="Polar residues" evidence="2">
    <location>
        <begin position="98"/>
        <end position="113"/>
    </location>
</feature>
<dbReference type="CDD" id="cd00084">
    <property type="entry name" value="HMG-box_SF"/>
    <property type="match status" value="1"/>
</dbReference>
<feature type="compositionally biased region" description="Polar residues" evidence="2">
    <location>
        <begin position="1080"/>
        <end position="1090"/>
    </location>
</feature>
<dbReference type="Pfam" id="PF00505">
    <property type="entry name" value="HMG_box"/>
    <property type="match status" value="1"/>
</dbReference>
<keyword evidence="1" id="KW-0238">DNA-binding</keyword>
<keyword evidence="1" id="KW-0539">Nucleus</keyword>
<evidence type="ECO:0000256" key="1">
    <source>
        <dbReference type="PROSITE-ProRule" id="PRU00267"/>
    </source>
</evidence>
<name>A0AAN6P2U5_9PEZI</name>
<feature type="region of interest" description="Disordered" evidence="2">
    <location>
        <begin position="1061"/>
        <end position="1090"/>
    </location>
</feature>
<feature type="domain" description="HMG box" evidence="3">
    <location>
        <begin position="1412"/>
        <end position="1467"/>
    </location>
</feature>
<comment type="caution">
    <text evidence="4">The sequence shown here is derived from an EMBL/GenBank/DDBJ whole genome shotgun (WGS) entry which is preliminary data.</text>
</comment>
<feature type="compositionally biased region" description="Polar residues" evidence="2">
    <location>
        <begin position="1769"/>
        <end position="1789"/>
    </location>
</feature>
<feature type="compositionally biased region" description="Basic residues" evidence="2">
    <location>
        <begin position="46"/>
        <end position="57"/>
    </location>
</feature>
<feature type="region of interest" description="Disordered" evidence="2">
    <location>
        <begin position="1756"/>
        <end position="1803"/>
    </location>
</feature>
<feature type="DNA-binding region" description="HMG box" evidence="1">
    <location>
        <begin position="1412"/>
        <end position="1467"/>
    </location>
</feature>
<dbReference type="SUPFAM" id="SSF47095">
    <property type="entry name" value="HMG-box"/>
    <property type="match status" value="2"/>
</dbReference>
<evidence type="ECO:0000259" key="3">
    <source>
        <dbReference type="PROSITE" id="PS50118"/>
    </source>
</evidence>
<dbReference type="EMBL" id="MU859073">
    <property type="protein sequence ID" value="KAK3955661.1"/>
    <property type="molecule type" value="Genomic_DNA"/>
</dbReference>
<feature type="region of interest" description="Disordered" evidence="2">
    <location>
        <begin position="1466"/>
        <end position="1492"/>
    </location>
</feature>
<gene>
    <name evidence="4" type="ORF">QBC32DRAFT_321452</name>
</gene>
<feature type="region of interest" description="Disordered" evidence="2">
    <location>
        <begin position="1838"/>
        <end position="1882"/>
    </location>
</feature>
<dbReference type="Gene3D" id="1.10.30.10">
    <property type="entry name" value="High mobility group box domain"/>
    <property type="match status" value="1"/>
</dbReference>
<feature type="compositionally biased region" description="Low complexity" evidence="2">
    <location>
        <begin position="1474"/>
        <end position="1492"/>
    </location>
</feature>
<feature type="compositionally biased region" description="Polar residues" evidence="2">
    <location>
        <begin position="17"/>
        <end position="29"/>
    </location>
</feature>
<dbReference type="PANTHER" id="PTHR33099:SF7">
    <property type="entry name" value="MYND-TYPE DOMAIN-CONTAINING PROTEIN"/>
    <property type="match status" value="1"/>
</dbReference>
<feature type="compositionally biased region" description="Low complexity" evidence="2">
    <location>
        <begin position="1848"/>
        <end position="1862"/>
    </location>
</feature>
<dbReference type="InterPro" id="IPR009071">
    <property type="entry name" value="HMG_box_dom"/>
</dbReference>
<dbReference type="Proteomes" id="UP001303222">
    <property type="component" value="Unassembled WGS sequence"/>
</dbReference>
<feature type="compositionally biased region" description="Basic residues" evidence="2">
    <location>
        <begin position="114"/>
        <end position="128"/>
    </location>
</feature>
<feature type="region of interest" description="Disordered" evidence="2">
    <location>
        <begin position="1359"/>
        <end position="1399"/>
    </location>
</feature>